<dbReference type="GeneID" id="18929755"/>
<dbReference type="RefSeq" id="XP_007407795.1">
    <property type="nucleotide sequence ID" value="XM_007407733.1"/>
</dbReference>
<evidence type="ECO:0000256" key="1">
    <source>
        <dbReference type="SAM" id="MobiDB-lite"/>
    </source>
</evidence>
<protein>
    <submittedName>
        <fullName evidence="2">Uncharacterized protein</fullName>
    </submittedName>
</protein>
<dbReference type="AlphaFoldDB" id="F4RFK0"/>
<feature type="region of interest" description="Disordered" evidence="1">
    <location>
        <begin position="17"/>
        <end position="118"/>
    </location>
</feature>
<dbReference type="Proteomes" id="UP000001072">
    <property type="component" value="Unassembled WGS sequence"/>
</dbReference>
<reference evidence="3" key="1">
    <citation type="journal article" date="2011" name="Proc. Natl. Acad. Sci. U.S.A.">
        <title>Obligate biotrophy features unraveled by the genomic analysis of rust fungi.</title>
        <authorList>
            <person name="Duplessis S."/>
            <person name="Cuomo C.A."/>
            <person name="Lin Y.-C."/>
            <person name="Aerts A."/>
            <person name="Tisserant E."/>
            <person name="Veneault-Fourrey C."/>
            <person name="Joly D.L."/>
            <person name="Hacquard S."/>
            <person name="Amselem J."/>
            <person name="Cantarel B.L."/>
            <person name="Chiu R."/>
            <person name="Coutinho P.M."/>
            <person name="Feau N."/>
            <person name="Field M."/>
            <person name="Frey P."/>
            <person name="Gelhaye E."/>
            <person name="Goldberg J."/>
            <person name="Grabherr M.G."/>
            <person name="Kodira C.D."/>
            <person name="Kohler A."/>
            <person name="Kuees U."/>
            <person name="Lindquist E.A."/>
            <person name="Lucas S.M."/>
            <person name="Mago R."/>
            <person name="Mauceli E."/>
            <person name="Morin E."/>
            <person name="Murat C."/>
            <person name="Pangilinan J.L."/>
            <person name="Park R."/>
            <person name="Pearson M."/>
            <person name="Quesneville H."/>
            <person name="Rouhier N."/>
            <person name="Sakthikumar S."/>
            <person name="Salamov A.A."/>
            <person name="Schmutz J."/>
            <person name="Selles B."/>
            <person name="Shapiro H."/>
            <person name="Tanguay P."/>
            <person name="Tuskan G.A."/>
            <person name="Henrissat B."/>
            <person name="Van de Peer Y."/>
            <person name="Rouze P."/>
            <person name="Ellis J.G."/>
            <person name="Dodds P.N."/>
            <person name="Schein J.E."/>
            <person name="Zhong S."/>
            <person name="Hamelin R.C."/>
            <person name="Grigoriev I.V."/>
            <person name="Szabo L.J."/>
            <person name="Martin F."/>
        </authorList>
    </citation>
    <scope>NUCLEOTIDE SEQUENCE [LARGE SCALE GENOMIC DNA]</scope>
    <source>
        <strain evidence="3">98AG31 / pathotype 3-4-7</strain>
    </source>
</reference>
<dbReference type="EMBL" id="GL883099">
    <property type="protein sequence ID" value="EGG08821.1"/>
    <property type="molecule type" value="Genomic_DNA"/>
</dbReference>
<dbReference type="KEGG" id="mlr:MELLADRAFT_61594"/>
<dbReference type="HOGENOM" id="CLU_1777901_0_0_1"/>
<organism evidence="3">
    <name type="scientific">Melampsora larici-populina (strain 98AG31 / pathotype 3-4-7)</name>
    <name type="common">Poplar leaf rust fungus</name>
    <dbReference type="NCBI Taxonomy" id="747676"/>
    <lineage>
        <taxon>Eukaryota</taxon>
        <taxon>Fungi</taxon>
        <taxon>Dikarya</taxon>
        <taxon>Basidiomycota</taxon>
        <taxon>Pucciniomycotina</taxon>
        <taxon>Pucciniomycetes</taxon>
        <taxon>Pucciniales</taxon>
        <taxon>Melampsoraceae</taxon>
        <taxon>Melampsora</taxon>
    </lineage>
</organism>
<gene>
    <name evidence="2" type="ORF">MELLADRAFT_61594</name>
</gene>
<sequence length="146" mass="15952">MSFMELTKESLDRLAKSLVDKPKPVDPAITYGIPKTIKPKGSEIDNESDFSQSTKSDQTNHQKPNQIIKPKKKKQRHQTGSSTCKSKPKQNPRDHSLVSTGPSSFDSKTSSSIATTSNSLVFNSTSKISLGFLVPSSSGTQRLNEV</sequence>
<dbReference type="InParanoid" id="F4RFK0"/>
<feature type="compositionally biased region" description="Polar residues" evidence="1">
    <location>
        <begin position="49"/>
        <end position="61"/>
    </location>
</feature>
<keyword evidence="3" id="KW-1185">Reference proteome</keyword>
<evidence type="ECO:0000313" key="2">
    <source>
        <dbReference type="EMBL" id="EGG08821.1"/>
    </source>
</evidence>
<proteinExistence type="predicted"/>
<feature type="compositionally biased region" description="Polar residues" evidence="1">
    <location>
        <begin position="97"/>
        <end position="118"/>
    </location>
</feature>
<evidence type="ECO:0000313" key="3">
    <source>
        <dbReference type="Proteomes" id="UP000001072"/>
    </source>
</evidence>
<name>F4RFK0_MELLP</name>
<accession>F4RFK0</accession>
<dbReference type="VEuPathDB" id="FungiDB:MELLADRAFT_61594"/>